<dbReference type="PANTHER" id="PTHR37302">
    <property type="entry name" value="SLR1116 PROTEIN"/>
    <property type="match status" value="1"/>
</dbReference>
<accession>A0ABT1YG91</accession>
<comment type="similarity">
    <text evidence="1">Belongs to the DinB family.</text>
</comment>
<dbReference type="InterPro" id="IPR034660">
    <property type="entry name" value="DinB/YfiT-like"/>
</dbReference>
<evidence type="ECO:0000313" key="4">
    <source>
        <dbReference type="Proteomes" id="UP001300012"/>
    </source>
</evidence>
<dbReference type="PANTHER" id="PTHR37302:SF3">
    <property type="entry name" value="DAMAGE-INDUCIBLE PROTEIN DINB"/>
    <property type="match status" value="1"/>
</dbReference>
<protein>
    <submittedName>
        <fullName evidence="3">DinB family protein</fullName>
    </submittedName>
</protein>
<organism evidence="3 4">
    <name type="scientific">Paenibacillus radicis</name>
    <name type="common">ex Xue et al. 2023</name>
    <dbReference type="NCBI Taxonomy" id="2972489"/>
    <lineage>
        <taxon>Bacteria</taxon>
        <taxon>Bacillati</taxon>
        <taxon>Bacillota</taxon>
        <taxon>Bacilli</taxon>
        <taxon>Bacillales</taxon>
        <taxon>Paenibacillaceae</taxon>
        <taxon>Paenibacillus</taxon>
    </lineage>
</organism>
<dbReference type="RefSeq" id="WP_258213789.1">
    <property type="nucleotide sequence ID" value="NZ_JANQBD010000008.1"/>
</dbReference>
<evidence type="ECO:0000313" key="3">
    <source>
        <dbReference type="EMBL" id="MCR8632201.1"/>
    </source>
</evidence>
<evidence type="ECO:0000256" key="1">
    <source>
        <dbReference type="ARBA" id="ARBA00008635"/>
    </source>
</evidence>
<reference evidence="3 4" key="1">
    <citation type="submission" date="2022-08" db="EMBL/GenBank/DDBJ databases">
        <title>Paenibacillus endoradicis sp. nov., Paenibacillus radicibacter sp. nov and Paenibacillus pararadicis sp. nov., three cold-adapted plant growth-promoting bacteria isolated from root of Larix gmelinii in Great Khingan.</title>
        <authorList>
            <person name="Xue H."/>
        </authorList>
    </citation>
    <scope>NUCLEOTIDE SEQUENCE [LARGE SCALE GENOMIC DNA]</scope>
    <source>
        <strain evidence="3 4">N5-1-1-5</strain>
    </source>
</reference>
<dbReference type="EMBL" id="JANQBD010000008">
    <property type="protein sequence ID" value="MCR8632201.1"/>
    <property type="molecule type" value="Genomic_DNA"/>
</dbReference>
<dbReference type="Gene3D" id="1.20.120.450">
    <property type="entry name" value="dinb family like domain"/>
    <property type="match status" value="1"/>
</dbReference>
<dbReference type="Pfam" id="PF05163">
    <property type="entry name" value="DinB"/>
    <property type="match status" value="1"/>
</dbReference>
<comment type="caution">
    <text evidence="3">The sequence shown here is derived from an EMBL/GenBank/DDBJ whole genome shotgun (WGS) entry which is preliminary data.</text>
</comment>
<gene>
    <name evidence="3" type="ORF">NV381_13395</name>
</gene>
<proteinExistence type="inferred from homology"/>
<dbReference type="InterPro" id="IPR007837">
    <property type="entry name" value="DinB"/>
</dbReference>
<dbReference type="Proteomes" id="UP001300012">
    <property type="component" value="Unassembled WGS sequence"/>
</dbReference>
<sequence length="167" mass="19500">MINLFLYNWMVRDEWFELCKQIPNDELTCNRSGGVGGIQKTLFHIVDVENSWIRGIQGKPDIQVQYDKYKSIRQVKDLSDSWRTEIRLFFETWNNEFEHEVVTVSWTNGSYTKGEILRHVIAHEIHHMGQLSVWVRDIGFQPVSANVIGRGPRNFFPSISPRGGLHL</sequence>
<name>A0ABT1YG91_9BACL</name>
<dbReference type="SUPFAM" id="SSF109854">
    <property type="entry name" value="DinB/YfiT-like putative metalloenzymes"/>
    <property type="match status" value="1"/>
</dbReference>
<keyword evidence="2" id="KW-0479">Metal-binding</keyword>
<keyword evidence="4" id="KW-1185">Reference proteome</keyword>
<evidence type="ECO:0000256" key="2">
    <source>
        <dbReference type="ARBA" id="ARBA00022723"/>
    </source>
</evidence>